<sequence length="224" mass="24655">MDDRWDPRFDDFIERTRVVTKYRCKLCMRWITNKSKDCVPAHLGCVDSLRLPPGVSYNPSSQAKELLLPIAKACWRYFGYMRQPAMFDKFAVGVDPVVAGVPAGASIPPEQEDDLLASMELEGLVASPSAQLFWNEEPGSPHLHSAEPSVLPQTLTQTQPQSGTDYTPLRPAQILALPQPQHQSGSDSTPLHSAEPPSLPQRQPQSGLDTTPLQSAQFPALSQP</sequence>
<accession>A0A218XUY1</accession>
<dbReference type="Proteomes" id="UP000197138">
    <property type="component" value="Unassembled WGS sequence"/>
</dbReference>
<name>A0A218XUY1_PUNGR</name>
<comment type="caution">
    <text evidence="2">The sequence shown here is derived from an EMBL/GenBank/DDBJ whole genome shotgun (WGS) entry which is preliminary data.</text>
</comment>
<feature type="region of interest" description="Disordered" evidence="1">
    <location>
        <begin position="176"/>
        <end position="224"/>
    </location>
</feature>
<feature type="compositionally biased region" description="Polar residues" evidence="1">
    <location>
        <begin position="180"/>
        <end position="191"/>
    </location>
</feature>
<gene>
    <name evidence="2" type="ORF">CDL15_Pgr002375</name>
</gene>
<dbReference type="AlphaFoldDB" id="A0A218XUY1"/>
<evidence type="ECO:0000313" key="2">
    <source>
        <dbReference type="EMBL" id="OWM88608.1"/>
    </source>
</evidence>
<evidence type="ECO:0000313" key="3">
    <source>
        <dbReference type="Proteomes" id="UP000197138"/>
    </source>
</evidence>
<evidence type="ECO:0000256" key="1">
    <source>
        <dbReference type="SAM" id="MobiDB-lite"/>
    </source>
</evidence>
<organism evidence="2 3">
    <name type="scientific">Punica granatum</name>
    <name type="common">Pomegranate</name>
    <dbReference type="NCBI Taxonomy" id="22663"/>
    <lineage>
        <taxon>Eukaryota</taxon>
        <taxon>Viridiplantae</taxon>
        <taxon>Streptophyta</taxon>
        <taxon>Embryophyta</taxon>
        <taxon>Tracheophyta</taxon>
        <taxon>Spermatophyta</taxon>
        <taxon>Magnoliopsida</taxon>
        <taxon>eudicotyledons</taxon>
        <taxon>Gunneridae</taxon>
        <taxon>Pentapetalae</taxon>
        <taxon>rosids</taxon>
        <taxon>malvids</taxon>
        <taxon>Myrtales</taxon>
        <taxon>Lythraceae</taxon>
        <taxon>Punica</taxon>
    </lineage>
</organism>
<reference evidence="3" key="1">
    <citation type="journal article" date="2017" name="Plant J.">
        <title>The pomegranate (Punica granatum L.) genome and the genomics of punicalagin biosynthesis.</title>
        <authorList>
            <person name="Qin G."/>
            <person name="Xu C."/>
            <person name="Ming R."/>
            <person name="Tang H."/>
            <person name="Guyot R."/>
            <person name="Kramer E.M."/>
            <person name="Hu Y."/>
            <person name="Yi X."/>
            <person name="Qi Y."/>
            <person name="Xu X."/>
            <person name="Gao Z."/>
            <person name="Pan H."/>
            <person name="Jian J."/>
            <person name="Tian Y."/>
            <person name="Yue Z."/>
            <person name="Xu Y."/>
        </authorList>
    </citation>
    <scope>NUCLEOTIDE SEQUENCE [LARGE SCALE GENOMIC DNA]</scope>
    <source>
        <strain evidence="3">cv. Dabenzi</strain>
    </source>
</reference>
<proteinExistence type="predicted"/>
<protein>
    <submittedName>
        <fullName evidence="2">Uncharacterized protein</fullName>
    </submittedName>
</protein>
<feature type="compositionally biased region" description="Polar residues" evidence="1">
    <location>
        <begin position="200"/>
        <end position="224"/>
    </location>
</feature>
<dbReference type="EMBL" id="MTKT01000790">
    <property type="protein sequence ID" value="OWM88608.1"/>
    <property type="molecule type" value="Genomic_DNA"/>
</dbReference>